<dbReference type="PIRSF" id="PIRSF021497">
    <property type="entry name" value="Sulphotransferase_Stf0"/>
    <property type="match status" value="1"/>
</dbReference>
<dbReference type="InterPro" id="IPR027417">
    <property type="entry name" value="P-loop_NTPase"/>
</dbReference>
<dbReference type="EMBL" id="CP000563">
    <property type="protein sequence ID" value="ABN61209.1"/>
    <property type="molecule type" value="Genomic_DNA"/>
</dbReference>
<organism evidence="2 3">
    <name type="scientific">Shewanella baltica (strain OS155 / ATCC BAA-1091)</name>
    <dbReference type="NCBI Taxonomy" id="325240"/>
    <lineage>
        <taxon>Bacteria</taxon>
        <taxon>Pseudomonadati</taxon>
        <taxon>Pseudomonadota</taxon>
        <taxon>Gammaproteobacteria</taxon>
        <taxon>Alteromonadales</taxon>
        <taxon>Shewanellaceae</taxon>
        <taxon>Shewanella</taxon>
    </lineage>
</organism>
<gene>
    <name evidence="2" type="ordered locus">Sbal_1699</name>
</gene>
<dbReference type="InterPro" id="IPR015124">
    <property type="entry name" value="Stf0"/>
</dbReference>
<dbReference type="AlphaFoldDB" id="A3D396"/>
<dbReference type="InterPro" id="IPR024628">
    <property type="entry name" value="Sulfotransferase_Stf0_dom"/>
</dbReference>
<evidence type="ECO:0000259" key="1">
    <source>
        <dbReference type="Pfam" id="PF09037"/>
    </source>
</evidence>
<protein>
    <recommendedName>
        <fullName evidence="1">Sulphotransferase Stf0 domain-containing protein</fullName>
    </recommendedName>
</protein>
<reference evidence="2 3" key="1">
    <citation type="submission" date="2007-02" db="EMBL/GenBank/DDBJ databases">
        <title>Complete sequence of chromosome of Shewanella baltica OS155.</title>
        <authorList>
            <consortium name="US DOE Joint Genome Institute"/>
            <person name="Copeland A."/>
            <person name="Lucas S."/>
            <person name="Lapidus A."/>
            <person name="Barry K."/>
            <person name="Detter J.C."/>
            <person name="Glavina del Rio T."/>
            <person name="Hammon N."/>
            <person name="Israni S."/>
            <person name="Dalin E."/>
            <person name="Tice H."/>
            <person name="Pitluck S."/>
            <person name="Sims D.R."/>
            <person name="Brettin T."/>
            <person name="Bruce D."/>
            <person name="Han C."/>
            <person name="Tapia R."/>
            <person name="Brainard J."/>
            <person name="Schmutz J."/>
            <person name="Larimer F."/>
            <person name="Land M."/>
            <person name="Hauser L."/>
            <person name="Kyrpides N."/>
            <person name="Mikhailova N."/>
            <person name="Brettar I."/>
            <person name="Klappenbach J."/>
            <person name="Konstantinidis K."/>
            <person name="Rodrigues J."/>
            <person name="Tiedje J."/>
            <person name="Richardson P."/>
        </authorList>
    </citation>
    <scope>NUCLEOTIDE SEQUENCE [LARGE SCALE GENOMIC DNA]</scope>
    <source>
        <strain evidence="3">OS155 / ATCC BAA-1091</strain>
    </source>
</reference>
<dbReference type="HOGENOM" id="CLU_098614_0_0_6"/>
<dbReference type="Proteomes" id="UP000001557">
    <property type="component" value="Chromosome"/>
</dbReference>
<dbReference type="Gene3D" id="3.40.50.300">
    <property type="entry name" value="P-loop containing nucleotide triphosphate hydrolases"/>
    <property type="match status" value="1"/>
</dbReference>
<feature type="domain" description="Sulphotransferase Stf0" evidence="1">
    <location>
        <begin position="9"/>
        <end position="252"/>
    </location>
</feature>
<keyword evidence="3" id="KW-1185">Reference proteome</keyword>
<sequence length="260" mass="29045">MENMIFSNSYIICAKPRSGSTLLCDLLTDTQVAGCPDSFFRREDFLEWASYFDVSVTNWGNEQEFDQSYLTAVLQEGTGGTSIFGMRLMWESLGELSKRLASFHPGLPNDNARFQAVFGSPRYVHLTRENKVAQAVSRLKAEQSGLWHLGADGTERERLKFGQAPIYDAGSLAKIVARLEEQDAAWSNWFVQQEVEPICITYEALSDNPLAVLEVVLAALGLDSAIAKTVTPRTAKLADSQSREWAERFREELINSKSST</sequence>
<proteinExistence type="predicted"/>
<evidence type="ECO:0000313" key="2">
    <source>
        <dbReference type="EMBL" id="ABN61209.1"/>
    </source>
</evidence>
<dbReference type="STRING" id="325240.Sbal_1699"/>
<name>A3D396_SHEB5</name>
<dbReference type="OrthoDB" id="5562925at2"/>
<dbReference type="KEGG" id="sbl:Sbal_1699"/>
<dbReference type="GO" id="GO:0016740">
    <property type="term" value="F:transferase activity"/>
    <property type="evidence" value="ECO:0007669"/>
    <property type="project" value="InterPro"/>
</dbReference>
<evidence type="ECO:0000313" key="3">
    <source>
        <dbReference type="Proteomes" id="UP000001557"/>
    </source>
</evidence>
<dbReference type="Pfam" id="PF09037">
    <property type="entry name" value="Sulphotransf"/>
    <property type="match status" value="1"/>
</dbReference>
<accession>A3D396</accession>
<dbReference type="SUPFAM" id="SSF52540">
    <property type="entry name" value="P-loop containing nucleoside triphosphate hydrolases"/>
    <property type="match status" value="1"/>
</dbReference>